<gene>
    <name evidence="3" type="ORF">CfE428DRAFT_5451</name>
</gene>
<dbReference type="RefSeq" id="WP_006982772.1">
    <property type="nucleotide sequence ID" value="NZ_ABVL01000024.1"/>
</dbReference>
<dbReference type="InterPro" id="IPR001623">
    <property type="entry name" value="DnaJ_domain"/>
</dbReference>
<sequence>MPIKIRPNRQSKATHYENLKVSERAPLEVIKAAYRALSMRWHPDRNPGDPRAGKIMGILNAAYDVLSDPAKRQEYDDKLAATRRTSATVPFTSTSPGNFTPTSAWNPKPSRAFSLSIFFRSIRWQLPDGKLACAAVLLAIFGVFLVNTIAHHHSAKKTESGATTPAEPSPDRQDTIIGEALPQEPSPQPVFDLRLTNPLNGQPWPKKASYLEGFEKLAMGGYSSVTVDNSKNTSAVFMKLVSVEYGEQSKVVRVCFIPTRSTFTFGRITPGRYELRYQEVEDGECLKTETFVLSETKRLRGVECTQLRIPLYGLTGRSLDLLRSDEREFITALPVAAR</sequence>
<keyword evidence="4" id="KW-1185">Reference proteome</keyword>
<feature type="region of interest" description="Disordered" evidence="1">
    <location>
        <begin position="155"/>
        <end position="174"/>
    </location>
</feature>
<evidence type="ECO:0000313" key="3">
    <source>
        <dbReference type="EMBL" id="EDY17106.1"/>
    </source>
</evidence>
<dbReference type="InParanoid" id="B4D961"/>
<keyword evidence="3" id="KW-0346">Stress response</keyword>
<dbReference type="InterPro" id="IPR036869">
    <property type="entry name" value="J_dom_sf"/>
</dbReference>
<dbReference type="SUPFAM" id="SSF46565">
    <property type="entry name" value="Chaperone J-domain"/>
    <property type="match status" value="1"/>
</dbReference>
<protein>
    <submittedName>
        <fullName evidence="3">Heat shock protein DnaJ domain protein</fullName>
    </submittedName>
</protein>
<dbReference type="Gene3D" id="1.10.287.110">
    <property type="entry name" value="DnaJ domain"/>
    <property type="match status" value="1"/>
</dbReference>
<dbReference type="PANTHER" id="PTHR44825">
    <property type="match status" value="1"/>
</dbReference>
<evidence type="ECO:0000313" key="4">
    <source>
        <dbReference type="Proteomes" id="UP000005824"/>
    </source>
</evidence>
<dbReference type="STRING" id="497964.CfE428DRAFT_5451"/>
<dbReference type="AlphaFoldDB" id="B4D961"/>
<dbReference type="PRINTS" id="PR00625">
    <property type="entry name" value="JDOMAIN"/>
</dbReference>
<dbReference type="PROSITE" id="PS50076">
    <property type="entry name" value="DNAJ_2"/>
    <property type="match status" value="1"/>
</dbReference>
<name>B4D961_9BACT</name>
<accession>B4D961</accession>
<dbReference type="eggNOG" id="COG0484">
    <property type="taxonomic scope" value="Bacteria"/>
</dbReference>
<comment type="caution">
    <text evidence="3">The sequence shown here is derived from an EMBL/GenBank/DDBJ whole genome shotgun (WGS) entry which is preliminary data.</text>
</comment>
<dbReference type="Proteomes" id="UP000005824">
    <property type="component" value="Unassembled WGS sequence"/>
</dbReference>
<reference evidence="3 4" key="1">
    <citation type="journal article" date="2011" name="J. Bacteriol.">
        <title>Genome sequence of Chthoniobacter flavus Ellin428, an aerobic heterotrophic soil bacterium.</title>
        <authorList>
            <person name="Kant R."/>
            <person name="van Passel M.W."/>
            <person name="Palva A."/>
            <person name="Lucas S."/>
            <person name="Lapidus A."/>
            <person name="Glavina Del Rio T."/>
            <person name="Dalin E."/>
            <person name="Tice H."/>
            <person name="Bruce D."/>
            <person name="Goodwin L."/>
            <person name="Pitluck S."/>
            <person name="Larimer F.W."/>
            <person name="Land M.L."/>
            <person name="Hauser L."/>
            <person name="Sangwan P."/>
            <person name="de Vos W.M."/>
            <person name="Janssen P.H."/>
            <person name="Smidt H."/>
        </authorList>
    </citation>
    <scope>NUCLEOTIDE SEQUENCE [LARGE SCALE GENOMIC DNA]</scope>
    <source>
        <strain evidence="3 4">Ellin428</strain>
    </source>
</reference>
<dbReference type="EMBL" id="ABVL01000024">
    <property type="protein sequence ID" value="EDY17106.1"/>
    <property type="molecule type" value="Genomic_DNA"/>
</dbReference>
<proteinExistence type="predicted"/>
<dbReference type="PANTHER" id="PTHR44825:SF1">
    <property type="entry name" value="DNAJ HOMOLOG SUBFAMILY C MEMBER 4"/>
    <property type="match status" value="1"/>
</dbReference>
<dbReference type="InterPro" id="IPR052763">
    <property type="entry name" value="DnaJ_C4"/>
</dbReference>
<dbReference type="CDD" id="cd06257">
    <property type="entry name" value="DnaJ"/>
    <property type="match status" value="1"/>
</dbReference>
<evidence type="ECO:0000259" key="2">
    <source>
        <dbReference type="PROSITE" id="PS50076"/>
    </source>
</evidence>
<dbReference type="SMART" id="SM00271">
    <property type="entry name" value="DnaJ"/>
    <property type="match status" value="1"/>
</dbReference>
<feature type="domain" description="J" evidence="2">
    <location>
        <begin position="14"/>
        <end position="79"/>
    </location>
</feature>
<evidence type="ECO:0000256" key="1">
    <source>
        <dbReference type="SAM" id="MobiDB-lite"/>
    </source>
</evidence>
<organism evidence="3 4">
    <name type="scientific">Chthoniobacter flavus Ellin428</name>
    <dbReference type="NCBI Taxonomy" id="497964"/>
    <lineage>
        <taxon>Bacteria</taxon>
        <taxon>Pseudomonadati</taxon>
        <taxon>Verrucomicrobiota</taxon>
        <taxon>Spartobacteria</taxon>
        <taxon>Chthoniobacterales</taxon>
        <taxon>Chthoniobacteraceae</taxon>
        <taxon>Chthoniobacter</taxon>
    </lineage>
</organism>
<dbReference type="Pfam" id="PF00226">
    <property type="entry name" value="DnaJ"/>
    <property type="match status" value="1"/>
</dbReference>